<comment type="caution">
    <text evidence="8">The sequence shown here is derived from an EMBL/GenBank/DDBJ whole genome shotgun (WGS) entry which is preliminary data.</text>
</comment>
<keyword evidence="5 6" id="KW-0408">Iron</keyword>
<evidence type="ECO:0000256" key="6">
    <source>
        <dbReference type="PIRSR" id="PIRSR602401-1"/>
    </source>
</evidence>
<evidence type="ECO:0000256" key="3">
    <source>
        <dbReference type="ARBA" id="ARBA00022617"/>
    </source>
</evidence>
<dbReference type="InterPro" id="IPR001128">
    <property type="entry name" value="Cyt_P450"/>
</dbReference>
<dbReference type="GO" id="GO:0005506">
    <property type="term" value="F:iron ion binding"/>
    <property type="evidence" value="ECO:0007669"/>
    <property type="project" value="InterPro"/>
</dbReference>
<sequence length="485" mass="55070">MSHLITYIALGLTLWAVIRCVYNVYFHPLRAIPGPFLAKASGWWLFRLEMEGNPHPKILELHRKYGPMLRISPNEVSFNDVDAFGEIYGRTSKFTKSEYFYRAFEDQASNLFTIRDREQHSKDKRLMSNAFSRANVVQHHTAIYEKGEYLMERIRQRVAGGNTVPLFPAFRCMTLDTISHFAFGLPIGALEMESFETDIFHSIDRATRSVPFFQSFPVLRQALRWASYYNLSAIPNGFLKLARSAELGLQQVGDHHGWTMFGSMVSSAAKSSRELHKNHLIEEGIVMFVAGTDTTAANLAITVHHLLQQPELYRRLQDEVLTVMPAPDSRPTAEELDSLPFLSACIREGLRVTCPSRTRMPRTIPPGGWAFKGHHFPPGTIVSMSPLYLLHDEAVFPSPDSYQPSRWLVGGDEKQRLMSHFYPFSSGTRQCIGQTLSLVEQKVVLSLLVRTFNSREVLKKNIRIREAITAVIDDPVDVRLDPVAS</sequence>
<dbReference type="GO" id="GO:0004497">
    <property type="term" value="F:monooxygenase activity"/>
    <property type="evidence" value="ECO:0007669"/>
    <property type="project" value="UniProtKB-KW"/>
</dbReference>
<dbReference type="InterPro" id="IPR050121">
    <property type="entry name" value="Cytochrome_P450_monoxygenase"/>
</dbReference>
<keyword evidence="7 8" id="KW-0503">Monooxygenase</keyword>
<evidence type="ECO:0000256" key="5">
    <source>
        <dbReference type="ARBA" id="ARBA00023004"/>
    </source>
</evidence>
<feature type="binding site" description="axial binding residue" evidence="6">
    <location>
        <position position="431"/>
    </location>
    <ligand>
        <name>heme</name>
        <dbReference type="ChEBI" id="CHEBI:30413"/>
    </ligand>
    <ligandPart>
        <name>Fe</name>
        <dbReference type="ChEBI" id="CHEBI:18248"/>
    </ligandPart>
</feature>
<keyword evidence="3 6" id="KW-0349">Heme</keyword>
<dbReference type="EMBL" id="JANBVO010000015">
    <property type="protein sequence ID" value="KAJ9144934.1"/>
    <property type="molecule type" value="Genomic_DNA"/>
</dbReference>
<dbReference type="GO" id="GO:0016705">
    <property type="term" value="F:oxidoreductase activity, acting on paired donors, with incorporation or reduction of molecular oxygen"/>
    <property type="evidence" value="ECO:0007669"/>
    <property type="project" value="InterPro"/>
</dbReference>
<dbReference type="GO" id="GO:0020037">
    <property type="term" value="F:heme binding"/>
    <property type="evidence" value="ECO:0007669"/>
    <property type="project" value="InterPro"/>
</dbReference>
<dbReference type="InterPro" id="IPR017972">
    <property type="entry name" value="Cyt_P450_CS"/>
</dbReference>
<dbReference type="PANTHER" id="PTHR24305:SF166">
    <property type="entry name" value="CYTOCHROME P450 12A4, MITOCHONDRIAL-RELATED"/>
    <property type="match status" value="1"/>
</dbReference>
<keyword evidence="7" id="KW-0560">Oxidoreductase</keyword>
<evidence type="ECO:0000256" key="1">
    <source>
        <dbReference type="ARBA" id="ARBA00001971"/>
    </source>
</evidence>
<dbReference type="SUPFAM" id="SSF48264">
    <property type="entry name" value="Cytochrome P450"/>
    <property type="match status" value="1"/>
</dbReference>
<accession>A0AA38RS18</accession>
<reference evidence="8" key="1">
    <citation type="submission" date="2022-07" db="EMBL/GenBank/DDBJ databases">
        <title>Fungi with potential for degradation of polypropylene.</title>
        <authorList>
            <person name="Gostincar C."/>
        </authorList>
    </citation>
    <scope>NUCLEOTIDE SEQUENCE</scope>
    <source>
        <strain evidence="8">EXF-13308</strain>
    </source>
</reference>
<gene>
    <name evidence="8" type="ORF">NKR23_g5735</name>
</gene>
<keyword evidence="9" id="KW-1185">Reference proteome</keyword>
<protein>
    <submittedName>
        <fullName evidence="8">Cytochrome p450 monooxygenase</fullName>
    </submittedName>
</protein>
<keyword evidence="4 6" id="KW-0479">Metal-binding</keyword>
<comment type="cofactor">
    <cofactor evidence="1 6">
        <name>heme</name>
        <dbReference type="ChEBI" id="CHEBI:30413"/>
    </cofactor>
</comment>
<dbReference type="Proteomes" id="UP001174694">
    <property type="component" value="Unassembled WGS sequence"/>
</dbReference>
<evidence type="ECO:0000256" key="4">
    <source>
        <dbReference type="ARBA" id="ARBA00022723"/>
    </source>
</evidence>
<comment type="similarity">
    <text evidence="2 7">Belongs to the cytochrome P450 family.</text>
</comment>
<dbReference type="AlphaFoldDB" id="A0AA38RS18"/>
<evidence type="ECO:0000256" key="2">
    <source>
        <dbReference type="ARBA" id="ARBA00010617"/>
    </source>
</evidence>
<dbReference type="CDD" id="cd11062">
    <property type="entry name" value="CYP58-like"/>
    <property type="match status" value="1"/>
</dbReference>
<proteinExistence type="inferred from homology"/>
<dbReference type="PROSITE" id="PS00086">
    <property type="entry name" value="CYTOCHROME_P450"/>
    <property type="match status" value="1"/>
</dbReference>
<dbReference type="PANTHER" id="PTHR24305">
    <property type="entry name" value="CYTOCHROME P450"/>
    <property type="match status" value="1"/>
</dbReference>
<dbReference type="PRINTS" id="PR00463">
    <property type="entry name" value="EP450I"/>
</dbReference>
<evidence type="ECO:0000313" key="9">
    <source>
        <dbReference type="Proteomes" id="UP001174694"/>
    </source>
</evidence>
<evidence type="ECO:0000256" key="7">
    <source>
        <dbReference type="RuleBase" id="RU000461"/>
    </source>
</evidence>
<organism evidence="8 9">
    <name type="scientific">Pleurostoma richardsiae</name>
    <dbReference type="NCBI Taxonomy" id="41990"/>
    <lineage>
        <taxon>Eukaryota</taxon>
        <taxon>Fungi</taxon>
        <taxon>Dikarya</taxon>
        <taxon>Ascomycota</taxon>
        <taxon>Pezizomycotina</taxon>
        <taxon>Sordariomycetes</taxon>
        <taxon>Sordariomycetidae</taxon>
        <taxon>Calosphaeriales</taxon>
        <taxon>Pleurostomataceae</taxon>
        <taxon>Pleurostoma</taxon>
    </lineage>
</organism>
<dbReference type="Gene3D" id="1.10.630.10">
    <property type="entry name" value="Cytochrome P450"/>
    <property type="match status" value="1"/>
</dbReference>
<evidence type="ECO:0000313" key="8">
    <source>
        <dbReference type="EMBL" id="KAJ9144934.1"/>
    </source>
</evidence>
<dbReference type="PRINTS" id="PR00385">
    <property type="entry name" value="P450"/>
</dbReference>
<dbReference type="InterPro" id="IPR036396">
    <property type="entry name" value="Cyt_P450_sf"/>
</dbReference>
<dbReference type="Pfam" id="PF00067">
    <property type="entry name" value="p450"/>
    <property type="match status" value="1"/>
</dbReference>
<dbReference type="InterPro" id="IPR002401">
    <property type="entry name" value="Cyt_P450_E_grp-I"/>
</dbReference>
<name>A0AA38RS18_9PEZI</name>